<organism evidence="6">
    <name type="scientific">Cladocopium goreaui</name>
    <dbReference type="NCBI Taxonomy" id="2562237"/>
    <lineage>
        <taxon>Eukaryota</taxon>
        <taxon>Sar</taxon>
        <taxon>Alveolata</taxon>
        <taxon>Dinophyceae</taxon>
        <taxon>Suessiales</taxon>
        <taxon>Symbiodiniaceae</taxon>
        <taxon>Cladocopium</taxon>
    </lineage>
</organism>
<comment type="function">
    <text evidence="2">Pyridoxal 5'-phosphate (PLP)-binding protein, which may be involved in intracellular homeostatic regulation of pyridoxal 5'-phosphate (PLP), the active form of vitamin B6.</text>
</comment>
<dbReference type="Proteomes" id="UP001152797">
    <property type="component" value="Unassembled WGS sequence"/>
</dbReference>
<sequence>MRLSFRRLSSVMGIPEQLAQVQEKVHAAAASRASLLKLEPLVPRLVAVSKTKPVEDLKAAYDAGHRHFGENYVQELIEKSPLMPADVQWHFIGHLQSNKVGMLVKGCPGLACLETIDSEKLARALDKAWRSAYPERPLGVMVQVNSSGEETKNGVEPAEVANLCKVIATECEGLRLVGLMTIGAPDYSGCRTEDFETLKKCREEAAACCGLELESLELSMGMSADYENAIREGSTSVRVGSSIFGARHYPAKS</sequence>
<dbReference type="Gene3D" id="3.20.20.10">
    <property type="entry name" value="Alanine racemase"/>
    <property type="match status" value="1"/>
</dbReference>
<accession>A0A9P1BT70</accession>
<dbReference type="PIRSF" id="PIRSF004848">
    <property type="entry name" value="YBL036c_PLPDEIII"/>
    <property type="match status" value="1"/>
</dbReference>
<dbReference type="InterPro" id="IPR001608">
    <property type="entry name" value="Ala_racemase_N"/>
</dbReference>
<dbReference type="FunFam" id="3.20.20.10:FF:000007">
    <property type="entry name" value="Pyridoxal phosphate homeostasis protein"/>
    <property type="match status" value="1"/>
</dbReference>
<dbReference type="CDD" id="cd06822">
    <property type="entry name" value="PLPDE_III_YBL036c_euk"/>
    <property type="match status" value="1"/>
</dbReference>
<dbReference type="EMBL" id="CAMXCT010000350">
    <property type="protein sequence ID" value="CAI3977546.1"/>
    <property type="molecule type" value="Genomic_DNA"/>
</dbReference>
<keyword evidence="8" id="KW-1185">Reference proteome</keyword>
<evidence type="ECO:0000256" key="3">
    <source>
        <dbReference type="PIRSR" id="PIRSR004848-1"/>
    </source>
</evidence>
<dbReference type="OrthoDB" id="10264196at2759"/>
<evidence type="ECO:0000313" key="6">
    <source>
        <dbReference type="EMBL" id="CAI3977546.1"/>
    </source>
</evidence>
<dbReference type="EMBL" id="CAMXCT020000350">
    <property type="protein sequence ID" value="CAL1130921.1"/>
    <property type="molecule type" value="Genomic_DNA"/>
</dbReference>
<evidence type="ECO:0000256" key="4">
    <source>
        <dbReference type="RuleBase" id="RU004514"/>
    </source>
</evidence>
<dbReference type="GO" id="GO:0030170">
    <property type="term" value="F:pyridoxal phosphate binding"/>
    <property type="evidence" value="ECO:0007669"/>
    <property type="project" value="UniProtKB-UniRule"/>
</dbReference>
<dbReference type="Pfam" id="PF01168">
    <property type="entry name" value="Ala_racemase_N"/>
    <property type="match status" value="1"/>
</dbReference>
<evidence type="ECO:0000259" key="5">
    <source>
        <dbReference type="Pfam" id="PF01168"/>
    </source>
</evidence>
<dbReference type="EMBL" id="CAMXCT030000350">
    <property type="protein sequence ID" value="CAL4764858.1"/>
    <property type="molecule type" value="Genomic_DNA"/>
</dbReference>
<feature type="domain" description="Alanine racemase N-terminal" evidence="5">
    <location>
        <begin position="42"/>
        <end position="247"/>
    </location>
</feature>
<gene>
    <name evidence="6" type="ORF">C1SCF055_LOCUS5679</name>
</gene>
<dbReference type="PROSITE" id="PS01211">
    <property type="entry name" value="UPF0001"/>
    <property type="match status" value="1"/>
</dbReference>
<protein>
    <recommendedName>
        <fullName evidence="2">Pyridoxal phosphate homeostasis protein</fullName>
        <shortName evidence="2">PLP homeostasis protein</shortName>
    </recommendedName>
</protein>
<dbReference type="PANTHER" id="PTHR10146:SF14">
    <property type="entry name" value="PYRIDOXAL PHOSPHATE HOMEOSTASIS PROTEIN"/>
    <property type="match status" value="1"/>
</dbReference>
<evidence type="ECO:0000256" key="2">
    <source>
        <dbReference type="HAMAP-Rule" id="MF_03225"/>
    </source>
</evidence>
<evidence type="ECO:0000313" key="7">
    <source>
        <dbReference type="EMBL" id="CAL1130921.1"/>
    </source>
</evidence>
<feature type="modified residue" description="N6-(pyridoxal phosphate)lysine" evidence="2 3">
    <location>
        <position position="50"/>
    </location>
</feature>
<dbReference type="InterPro" id="IPR011078">
    <property type="entry name" value="PyrdxlP_homeostasis"/>
</dbReference>
<dbReference type="AlphaFoldDB" id="A0A9P1BT70"/>
<comment type="cofactor">
    <cofactor evidence="3">
        <name>pyridoxal 5'-phosphate</name>
        <dbReference type="ChEBI" id="CHEBI:597326"/>
    </cofactor>
</comment>
<proteinExistence type="inferred from homology"/>
<comment type="similarity">
    <text evidence="2 4">Belongs to the pyridoxal phosphate-binding protein YggS/PROSC family.</text>
</comment>
<evidence type="ECO:0000256" key="1">
    <source>
        <dbReference type="ARBA" id="ARBA00022898"/>
    </source>
</evidence>
<dbReference type="HAMAP" id="MF_02087">
    <property type="entry name" value="PLP_homeostasis"/>
    <property type="match status" value="1"/>
</dbReference>
<reference evidence="6" key="1">
    <citation type="submission" date="2022-10" db="EMBL/GenBank/DDBJ databases">
        <authorList>
            <person name="Chen Y."/>
            <person name="Dougan E. K."/>
            <person name="Chan C."/>
            <person name="Rhodes N."/>
            <person name="Thang M."/>
        </authorList>
    </citation>
    <scope>NUCLEOTIDE SEQUENCE</scope>
</reference>
<reference evidence="7" key="2">
    <citation type="submission" date="2024-04" db="EMBL/GenBank/DDBJ databases">
        <authorList>
            <person name="Chen Y."/>
            <person name="Shah S."/>
            <person name="Dougan E. K."/>
            <person name="Thang M."/>
            <person name="Chan C."/>
        </authorList>
    </citation>
    <scope>NUCLEOTIDE SEQUENCE [LARGE SCALE GENOMIC DNA]</scope>
</reference>
<name>A0A9P1BT70_9DINO</name>
<comment type="caution">
    <text evidence="6">The sequence shown here is derived from an EMBL/GenBank/DDBJ whole genome shotgun (WGS) entry which is preliminary data.</text>
</comment>
<keyword evidence="1 2" id="KW-0663">Pyridoxal phosphate</keyword>
<evidence type="ECO:0000313" key="8">
    <source>
        <dbReference type="Proteomes" id="UP001152797"/>
    </source>
</evidence>
<dbReference type="SUPFAM" id="SSF51419">
    <property type="entry name" value="PLP-binding barrel"/>
    <property type="match status" value="1"/>
</dbReference>
<dbReference type="NCBIfam" id="TIGR00044">
    <property type="entry name" value="YggS family pyridoxal phosphate-dependent enzyme"/>
    <property type="match status" value="1"/>
</dbReference>
<dbReference type="PANTHER" id="PTHR10146">
    <property type="entry name" value="PROLINE SYNTHETASE CO-TRANSCRIBED BACTERIAL HOMOLOG PROTEIN"/>
    <property type="match status" value="1"/>
</dbReference>
<dbReference type="InterPro" id="IPR029066">
    <property type="entry name" value="PLP-binding_barrel"/>
</dbReference>